<dbReference type="PANTHER" id="PTHR46945">
    <property type="entry name" value="CYSTATIN-9-LIKE"/>
    <property type="match status" value="1"/>
</dbReference>
<keyword evidence="5" id="KW-0789">Thiol protease inhibitor</keyword>
<evidence type="ECO:0000256" key="2">
    <source>
        <dbReference type="ARBA" id="ARBA00009403"/>
    </source>
</evidence>
<evidence type="ECO:0000256" key="4">
    <source>
        <dbReference type="ARBA" id="ARBA00022690"/>
    </source>
</evidence>
<feature type="chain" id="PRO_5045947337" evidence="7">
    <location>
        <begin position="29"/>
        <end position="153"/>
    </location>
</feature>
<proteinExistence type="inferred from homology"/>
<dbReference type="InterPro" id="IPR043250">
    <property type="entry name" value="CST9-like"/>
</dbReference>
<keyword evidence="6 7" id="KW-0732">Signal</keyword>
<keyword evidence="3" id="KW-0964">Secreted</keyword>
<feature type="signal peptide" evidence="7">
    <location>
        <begin position="1"/>
        <end position="28"/>
    </location>
</feature>
<evidence type="ECO:0000259" key="8">
    <source>
        <dbReference type="Pfam" id="PF00031"/>
    </source>
</evidence>
<evidence type="ECO:0000256" key="1">
    <source>
        <dbReference type="ARBA" id="ARBA00004613"/>
    </source>
</evidence>
<evidence type="ECO:0000313" key="9">
    <source>
        <dbReference type="EMBL" id="KAK2109463.1"/>
    </source>
</evidence>
<comment type="caution">
    <text evidence="9">The sequence shown here is derived from an EMBL/GenBank/DDBJ whole genome shotgun (WGS) entry which is preliminary data.</text>
</comment>
<dbReference type="PANTHER" id="PTHR46945:SF1">
    <property type="entry name" value="CYSTATIN-9-LIKE"/>
    <property type="match status" value="1"/>
</dbReference>
<dbReference type="Gene3D" id="3.10.450.10">
    <property type="match status" value="1"/>
</dbReference>
<dbReference type="EMBL" id="JASSZA010000005">
    <property type="protein sequence ID" value="KAK2109463.1"/>
    <property type="molecule type" value="Genomic_DNA"/>
</dbReference>
<organism evidence="9 10">
    <name type="scientific">Saguinus oedipus</name>
    <name type="common">Cotton-top tamarin</name>
    <name type="synonym">Oedipomidas oedipus</name>
    <dbReference type="NCBI Taxonomy" id="9490"/>
    <lineage>
        <taxon>Eukaryota</taxon>
        <taxon>Metazoa</taxon>
        <taxon>Chordata</taxon>
        <taxon>Craniata</taxon>
        <taxon>Vertebrata</taxon>
        <taxon>Euteleostomi</taxon>
        <taxon>Mammalia</taxon>
        <taxon>Eutheria</taxon>
        <taxon>Euarchontoglires</taxon>
        <taxon>Primates</taxon>
        <taxon>Haplorrhini</taxon>
        <taxon>Platyrrhini</taxon>
        <taxon>Cebidae</taxon>
        <taxon>Callitrichinae</taxon>
        <taxon>Saguinus</taxon>
    </lineage>
</organism>
<dbReference type="InterPro" id="IPR000010">
    <property type="entry name" value="Cystatin_dom"/>
</dbReference>
<sequence>MPGLLQRGALPWALLLLPLHFQLLLTHAWHFHEQRDCDEYNVMARYLPATVEFAIHTFNQRSKDHYAYRLVHILNSWKEQVESKTVFSMELLLGRTRCGKFEEDIDNCPFQESPELNSVFEISDQRFRKSTHLEPNHVVQIIKHQHVQKLCVL</sequence>
<evidence type="ECO:0000256" key="6">
    <source>
        <dbReference type="ARBA" id="ARBA00022729"/>
    </source>
</evidence>
<comment type="subcellular location">
    <subcellularLocation>
        <location evidence="1">Secreted</location>
    </subcellularLocation>
</comment>
<name>A0ABQ9VLL5_SAGOE</name>
<evidence type="ECO:0000256" key="3">
    <source>
        <dbReference type="ARBA" id="ARBA00022525"/>
    </source>
</evidence>
<dbReference type="InterPro" id="IPR046350">
    <property type="entry name" value="Cystatin_sf"/>
</dbReference>
<keyword evidence="4" id="KW-0646">Protease inhibitor</keyword>
<protein>
    <submittedName>
        <fullName evidence="9">Cystatin-9-like</fullName>
    </submittedName>
</protein>
<evidence type="ECO:0000313" key="10">
    <source>
        <dbReference type="Proteomes" id="UP001266305"/>
    </source>
</evidence>
<evidence type="ECO:0000256" key="5">
    <source>
        <dbReference type="ARBA" id="ARBA00022704"/>
    </source>
</evidence>
<feature type="domain" description="Cystatin" evidence="8">
    <location>
        <begin position="49"/>
        <end position="115"/>
    </location>
</feature>
<dbReference type="Pfam" id="PF00031">
    <property type="entry name" value="Cystatin"/>
    <property type="match status" value="1"/>
</dbReference>
<accession>A0ABQ9VLL5</accession>
<dbReference type="Proteomes" id="UP001266305">
    <property type="component" value="Unassembled WGS sequence"/>
</dbReference>
<dbReference type="SUPFAM" id="SSF54403">
    <property type="entry name" value="Cystatin/monellin"/>
    <property type="match status" value="1"/>
</dbReference>
<gene>
    <name evidence="9" type="primary">CST9L</name>
    <name evidence="9" type="ORF">P7K49_009209</name>
</gene>
<evidence type="ECO:0000256" key="7">
    <source>
        <dbReference type="SAM" id="SignalP"/>
    </source>
</evidence>
<keyword evidence="10" id="KW-1185">Reference proteome</keyword>
<reference evidence="9 10" key="1">
    <citation type="submission" date="2023-05" db="EMBL/GenBank/DDBJ databases">
        <title>B98-5 Cell Line De Novo Hybrid Assembly: An Optical Mapping Approach.</title>
        <authorList>
            <person name="Kananen K."/>
            <person name="Auerbach J.A."/>
            <person name="Kautto E."/>
            <person name="Blachly J.S."/>
        </authorList>
    </citation>
    <scope>NUCLEOTIDE SEQUENCE [LARGE SCALE GENOMIC DNA]</scope>
    <source>
        <strain evidence="9">B95-8</strain>
        <tissue evidence="9">Cell line</tissue>
    </source>
</reference>
<comment type="similarity">
    <text evidence="2">Belongs to the cystatin family.</text>
</comment>